<evidence type="ECO:0000313" key="4">
    <source>
        <dbReference type="Proteomes" id="UP000467700"/>
    </source>
</evidence>
<proteinExistence type="predicted"/>
<feature type="domain" description="Gamma-glutamylcyclotransferase AIG2-like" evidence="2">
    <location>
        <begin position="64"/>
        <end position="193"/>
    </location>
</feature>
<sequence length="207" mass="23003">MPTPPPPPPPPAPPPPPPLPHTPSQQNPRHRGTPARTPIQPPAQPPHTHQRRGSGSHLPYPVYYFVYATLQDPQLAKTILQTPQPPVYRAATVSEFVMGSWGSYKALYDRDSGNDNDSDNAQGRSEEVVTGSAFLVHDQQQETRLARYETRNYRTAECAICFLDDGRTVRGKTFVRAGAEDAERGKFDPGLWEERMGVKLPPGKFGR</sequence>
<dbReference type="Proteomes" id="UP000467700">
    <property type="component" value="Unassembled WGS sequence"/>
</dbReference>
<evidence type="ECO:0000313" key="3">
    <source>
        <dbReference type="EMBL" id="CAA7258497.1"/>
    </source>
</evidence>
<dbReference type="Pfam" id="PF06094">
    <property type="entry name" value="GGACT"/>
    <property type="match status" value="1"/>
</dbReference>
<gene>
    <name evidence="3" type="ORF">AAE3_LOCUS974</name>
</gene>
<accession>A0A8S0XJF9</accession>
<keyword evidence="4" id="KW-1185">Reference proteome</keyword>
<protein>
    <recommendedName>
        <fullName evidence="2">Gamma-glutamylcyclotransferase AIG2-like domain-containing protein</fullName>
    </recommendedName>
</protein>
<feature type="region of interest" description="Disordered" evidence="1">
    <location>
        <begin position="1"/>
        <end position="55"/>
    </location>
</feature>
<evidence type="ECO:0000256" key="1">
    <source>
        <dbReference type="SAM" id="MobiDB-lite"/>
    </source>
</evidence>
<dbReference type="Gene3D" id="3.10.490.10">
    <property type="entry name" value="Gamma-glutamyl cyclotransferase-like"/>
    <property type="match status" value="1"/>
</dbReference>
<comment type="caution">
    <text evidence="3">The sequence shown here is derived from an EMBL/GenBank/DDBJ whole genome shotgun (WGS) entry which is preliminary data.</text>
</comment>
<reference evidence="3 4" key="1">
    <citation type="submission" date="2020-01" db="EMBL/GenBank/DDBJ databases">
        <authorList>
            <person name="Gupta K D."/>
        </authorList>
    </citation>
    <scope>NUCLEOTIDE SEQUENCE [LARGE SCALE GENOMIC DNA]</scope>
</reference>
<organism evidence="3 4">
    <name type="scientific">Cyclocybe aegerita</name>
    <name type="common">Black poplar mushroom</name>
    <name type="synonym">Agrocybe aegerita</name>
    <dbReference type="NCBI Taxonomy" id="1973307"/>
    <lineage>
        <taxon>Eukaryota</taxon>
        <taxon>Fungi</taxon>
        <taxon>Dikarya</taxon>
        <taxon>Basidiomycota</taxon>
        <taxon>Agaricomycotina</taxon>
        <taxon>Agaricomycetes</taxon>
        <taxon>Agaricomycetidae</taxon>
        <taxon>Agaricales</taxon>
        <taxon>Agaricineae</taxon>
        <taxon>Bolbitiaceae</taxon>
        <taxon>Cyclocybe</taxon>
    </lineage>
</organism>
<dbReference type="InterPro" id="IPR009288">
    <property type="entry name" value="AIG2-like_dom"/>
</dbReference>
<evidence type="ECO:0000259" key="2">
    <source>
        <dbReference type="Pfam" id="PF06094"/>
    </source>
</evidence>
<dbReference type="OrthoDB" id="3262926at2759"/>
<feature type="compositionally biased region" description="Pro residues" evidence="1">
    <location>
        <begin position="1"/>
        <end position="21"/>
    </location>
</feature>
<dbReference type="EMBL" id="CACVBS010000002">
    <property type="protein sequence ID" value="CAA7258497.1"/>
    <property type="molecule type" value="Genomic_DNA"/>
</dbReference>
<name>A0A8S0XJF9_CYCAE</name>
<dbReference type="AlphaFoldDB" id="A0A8S0XJF9"/>